<proteinExistence type="predicted"/>
<sequence length="321" mass="35006">MTMSRSVRHARQQRVLCGLAARPLQAAGITWSVMVSMGWGDNLDGICVIMDPSHVDVIARARDVLASEGWTITQIFADRSTTLPYPQTGLAAVAPAGAIPPGAARLTRLPGFRPRCRRNPGGTAPTRGPVIALRVARPRGAAALIRAKARARTPLQLVLYLAMSERRAARTDTTAIRGRNMIMPATMTPGATLRFYGRTAFNGAPGIREYLAARVPFTAGSMTAQSSPRTTWGTVPAMGIMPDELADLCRDELARAVYVVYSYRTPIAWVLKDQDGQERTVIPPVEYTRTTARHLNLCRAHLAPHGYDETPEHPKGPGYDW</sequence>
<feature type="region of interest" description="Disordered" evidence="1">
    <location>
        <begin position="109"/>
        <end position="128"/>
    </location>
</feature>
<name>A0ABN3QJE5_9ACTN</name>
<evidence type="ECO:0000313" key="4">
    <source>
        <dbReference type="Proteomes" id="UP001501509"/>
    </source>
</evidence>
<accession>A0ABN3QJE5</accession>
<dbReference type="Proteomes" id="UP001501509">
    <property type="component" value="Unassembled WGS sequence"/>
</dbReference>
<gene>
    <name evidence="3" type="ORF">GCM10010411_76350</name>
</gene>
<evidence type="ECO:0000313" key="3">
    <source>
        <dbReference type="EMBL" id="GAA2627860.1"/>
    </source>
</evidence>
<dbReference type="EMBL" id="BAAATD010000013">
    <property type="protein sequence ID" value="GAA2627860.1"/>
    <property type="molecule type" value="Genomic_DNA"/>
</dbReference>
<dbReference type="InterPro" id="IPR058346">
    <property type="entry name" value="DUF8033"/>
</dbReference>
<protein>
    <recommendedName>
        <fullName evidence="2">DUF8033 domain-containing protein</fullName>
    </recommendedName>
</protein>
<dbReference type="Pfam" id="PF26096">
    <property type="entry name" value="DUF8033"/>
    <property type="match status" value="1"/>
</dbReference>
<organism evidence="3 4">
    <name type="scientific">Actinomadura fulvescens</name>
    <dbReference type="NCBI Taxonomy" id="46160"/>
    <lineage>
        <taxon>Bacteria</taxon>
        <taxon>Bacillati</taxon>
        <taxon>Actinomycetota</taxon>
        <taxon>Actinomycetes</taxon>
        <taxon>Streptosporangiales</taxon>
        <taxon>Thermomonosporaceae</taxon>
        <taxon>Actinomadura</taxon>
    </lineage>
</organism>
<reference evidence="3 4" key="1">
    <citation type="journal article" date="2019" name="Int. J. Syst. Evol. Microbiol.">
        <title>The Global Catalogue of Microorganisms (GCM) 10K type strain sequencing project: providing services to taxonomists for standard genome sequencing and annotation.</title>
        <authorList>
            <consortium name="The Broad Institute Genomics Platform"/>
            <consortium name="The Broad Institute Genome Sequencing Center for Infectious Disease"/>
            <person name="Wu L."/>
            <person name="Ma J."/>
        </authorList>
    </citation>
    <scope>NUCLEOTIDE SEQUENCE [LARGE SCALE GENOMIC DNA]</scope>
    <source>
        <strain evidence="3 4">JCM 6833</strain>
    </source>
</reference>
<evidence type="ECO:0000256" key="1">
    <source>
        <dbReference type="SAM" id="MobiDB-lite"/>
    </source>
</evidence>
<feature type="domain" description="DUF8033" evidence="2">
    <location>
        <begin position="257"/>
        <end position="297"/>
    </location>
</feature>
<comment type="caution">
    <text evidence="3">The sequence shown here is derived from an EMBL/GenBank/DDBJ whole genome shotgun (WGS) entry which is preliminary data.</text>
</comment>
<evidence type="ECO:0000259" key="2">
    <source>
        <dbReference type="Pfam" id="PF26096"/>
    </source>
</evidence>
<keyword evidence="4" id="KW-1185">Reference proteome</keyword>